<dbReference type="AlphaFoldDB" id="A0A6J3LSU4"/>
<protein>
    <submittedName>
        <fullName evidence="3">PLC-like phosphodiesterase</fullName>
    </submittedName>
</protein>
<dbReference type="PANTHER" id="PTHR13593">
    <property type="match status" value="1"/>
</dbReference>
<feature type="compositionally biased region" description="Low complexity" evidence="1">
    <location>
        <begin position="52"/>
        <end position="64"/>
    </location>
</feature>
<evidence type="ECO:0000313" key="3">
    <source>
        <dbReference type="RefSeq" id="XP_033455882.1"/>
    </source>
</evidence>
<dbReference type="SUPFAM" id="SSF51695">
    <property type="entry name" value="PLC-like phosphodiesterases"/>
    <property type="match status" value="1"/>
</dbReference>
<name>A0A6J3LSU4_9PEZI</name>
<evidence type="ECO:0000256" key="1">
    <source>
        <dbReference type="SAM" id="MobiDB-lite"/>
    </source>
</evidence>
<dbReference type="RefSeq" id="XP_033455882.1">
    <property type="nucleotide sequence ID" value="XM_033605838.1"/>
</dbReference>
<feature type="region of interest" description="Disordered" evidence="1">
    <location>
        <begin position="470"/>
        <end position="491"/>
    </location>
</feature>
<dbReference type="GO" id="GO:0006629">
    <property type="term" value="P:lipid metabolic process"/>
    <property type="evidence" value="ECO:0007669"/>
    <property type="project" value="InterPro"/>
</dbReference>
<evidence type="ECO:0000313" key="2">
    <source>
        <dbReference type="Proteomes" id="UP000504637"/>
    </source>
</evidence>
<gene>
    <name evidence="3" type="ORF">K489DRAFT_384339</name>
</gene>
<dbReference type="Gene3D" id="3.20.20.190">
    <property type="entry name" value="Phosphatidylinositol (PI) phosphodiesterase"/>
    <property type="match status" value="1"/>
</dbReference>
<accession>A0A6J3LSU4</accession>
<reference evidence="3" key="1">
    <citation type="submission" date="2020-01" db="EMBL/GenBank/DDBJ databases">
        <authorList>
            <consortium name="DOE Joint Genome Institute"/>
            <person name="Haridas S."/>
            <person name="Albert R."/>
            <person name="Binder M."/>
            <person name="Bloem J."/>
            <person name="Labutti K."/>
            <person name="Salamov A."/>
            <person name="Andreopoulos B."/>
            <person name="Baker S.E."/>
            <person name="Barry K."/>
            <person name="Bills G."/>
            <person name="Bluhm B.H."/>
            <person name="Cannon C."/>
            <person name="Castanera R."/>
            <person name="Culley D.E."/>
            <person name="Daum C."/>
            <person name="Ezra D."/>
            <person name="Gonzalez J.B."/>
            <person name="Henrissat B."/>
            <person name="Kuo A."/>
            <person name="Liang C."/>
            <person name="Lipzen A."/>
            <person name="Lutzoni F."/>
            <person name="Magnuson J."/>
            <person name="Mondo S."/>
            <person name="Nolan M."/>
            <person name="Ohm R."/>
            <person name="Pangilinan J."/>
            <person name="Park H.-J."/>
            <person name="Ramirez L."/>
            <person name="Alfaro M."/>
            <person name="Sun H."/>
            <person name="Tritt A."/>
            <person name="Yoshinaga Y."/>
            <person name="Zwiers L.-H."/>
            <person name="Turgeon B.G."/>
            <person name="Goodwin S.B."/>
            <person name="Spatafora J.W."/>
            <person name="Crous P.W."/>
            <person name="Grigoriev I.V."/>
        </authorList>
    </citation>
    <scope>NUCLEOTIDE SEQUENCE</scope>
    <source>
        <strain evidence="3">CBS 342.82</strain>
    </source>
</reference>
<sequence>MPESSITPCANRERSAKVEYSDLERSMPLGRISKLFNELKVKARKTEAESNTPPKSTAAGTSAPSAPNFVMGAALSPGAVRLTVPSSNGVLRPVNGEWYFDDIDAQAADTGDRRFHQWLIARPPGAPADVFVLCNLQTGTYAGVWRDEWGTGSHRVKCSPGHLQAANIQFRVESANDPNDDKLVRFVWRGDESKVLMRKPDKDSIAVRQVGDEDAGAKTFRCEDIQYDYETFPDWMSRLPDDIALHHVNLPSTHQTLALHGIGRVRPDLGWTGNNDDVTRPWGPLPVFIDNPRCQDVSLWEQLQMGVRSLDIRLDLNKLPVLRREDDGSTHEEGRYFLYARHGLAEMGHSWSAVLLILQSFLRANTGETVIVNARYEKATPGSRDRWTDWLAAFVDETRPFWEDHPDQPATVYKWWEDGSKVMNDLQLHEVRGKIILTTDGDYMPADEADGRNRGMRFFPRDMVAVGKYDSKRDEWPQQLSSDQSKRLGTT</sequence>
<dbReference type="InterPro" id="IPR017946">
    <property type="entry name" value="PLC-like_Pdiesterase_TIM-brl"/>
</dbReference>
<reference evidence="3" key="3">
    <citation type="submission" date="2025-08" db="UniProtKB">
        <authorList>
            <consortium name="RefSeq"/>
        </authorList>
    </citation>
    <scope>IDENTIFICATION</scope>
    <source>
        <strain evidence="3">CBS 342.82</strain>
    </source>
</reference>
<dbReference type="OrthoDB" id="1046782at2759"/>
<organism evidence="3">
    <name type="scientific">Dissoconium aciculare CBS 342.82</name>
    <dbReference type="NCBI Taxonomy" id="1314786"/>
    <lineage>
        <taxon>Eukaryota</taxon>
        <taxon>Fungi</taxon>
        <taxon>Dikarya</taxon>
        <taxon>Ascomycota</taxon>
        <taxon>Pezizomycotina</taxon>
        <taxon>Dothideomycetes</taxon>
        <taxon>Dothideomycetidae</taxon>
        <taxon>Mycosphaerellales</taxon>
        <taxon>Dissoconiaceae</taxon>
        <taxon>Dissoconium</taxon>
    </lineage>
</organism>
<reference evidence="3" key="2">
    <citation type="submission" date="2020-04" db="EMBL/GenBank/DDBJ databases">
        <authorList>
            <consortium name="NCBI Genome Project"/>
        </authorList>
    </citation>
    <scope>NUCLEOTIDE SEQUENCE</scope>
    <source>
        <strain evidence="3">CBS 342.82</strain>
    </source>
</reference>
<proteinExistence type="predicted"/>
<feature type="region of interest" description="Disordered" evidence="1">
    <location>
        <begin position="44"/>
        <end position="64"/>
    </location>
</feature>
<dbReference type="GeneID" id="54363638"/>
<dbReference type="Proteomes" id="UP000504637">
    <property type="component" value="Unplaced"/>
</dbReference>
<dbReference type="PANTHER" id="PTHR13593:SF113">
    <property type="entry name" value="SI:DKEY-266F7.9"/>
    <property type="match status" value="1"/>
</dbReference>
<feature type="compositionally biased region" description="Polar residues" evidence="1">
    <location>
        <begin position="478"/>
        <end position="491"/>
    </location>
</feature>
<dbReference type="InterPro" id="IPR051057">
    <property type="entry name" value="PI-PLC_domain"/>
</dbReference>
<dbReference type="GO" id="GO:0008081">
    <property type="term" value="F:phosphoric diester hydrolase activity"/>
    <property type="evidence" value="ECO:0007669"/>
    <property type="project" value="InterPro"/>
</dbReference>
<keyword evidence="2" id="KW-1185">Reference proteome</keyword>